<protein>
    <recommendedName>
        <fullName evidence="4">Defensin-like protein</fullName>
    </recommendedName>
</protein>
<sequence length="79" mass="8516">MAKISYAGIFALVIIIMSVSMANVEGACSNDLYLIHCEEPHCRLVCAGRYDGGRGHCAIKGIDEVCECIHDKDCNGSHS</sequence>
<feature type="chain" id="PRO_5045214974" description="Defensin-like protein" evidence="1">
    <location>
        <begin position="27"/>
        <end position="79"/>
    </location>
</feature>
<evidence type="ECO:0000256" key="1">
    <source>
        <dbReference type="SAM" id="SignalP"/>
    </source>
</evidence>
<evidence type="ECO:0000313" key="3">
    <source>
        <dbReference type="Proteomes" id="UP001341840"/>
    </source>
</evidence>
<evidence type="ECO:0000313" key="2">
    <source>
        <dbReference type="EMBL" id="MED6196108.1"/>
    </source>
</evidence>
<keyword evidence="1" id="KW-0732">Signal</keyword>
<organism evidence="2 3">
    <name type="scientific">Stylosanthes scabra</name>
    <dbReference type="NCBI Taxonomy" id="79078"/>
    <lineage>
        <taxon>Eukaryota</taxon>
        <taxon>Viridiplantae</taxon>
        <taxon>Streptophyta</taxon>
        <taxon>Embryophyta</taxon>
        <taxon>Tracheophyta</taxon>
        <taxon>Spermatophyta</taxon>
        <taxon>Magnoliopsida</taxon>
        <taxon>eudicotyledons</taxon>
        <taxon>Gunneridae</taxon>
        <taxon>Pentapetalae</taxon>
        <taxon>rosids</taxon>
        <taxon>fabids</taxon>
        <taxon>Fabales</taxon>
        <taxon>Fabaceae</taxon>
        <taxon>Papilionoideae</taxon>
        <taxon>50 kb inversion clade</taxon>
        <taxon>dalbergioids sensu lato</taxon>
        <taxon>Dalbergieae</taxon>
        <taxon>Pterocarpus clade</taxon>
        <taxon>Stylosanthes</taxon>
    </lineage>
</organism>
<reference evidence="2 3" key="1">
    <citation type="journal article" date="2023" name="Plants (Basel)">
        <title>Bridging the Gap: Combining Genomics and Transcriptomics Approaches to Understand Stylosanthes scabra, an Orphan Legume from the Brazilian Caatinga.</title>
        <authorList>
            <person name="Ferreira-Neto J.R.C."/>
            <person name="da Silva M.D."/>
            <person name="Binneck E."/>
            <person name="de Melo N.F."/>
            <person name="da Silva R.H."/>
            <person name="de Melo A.L.T.M."/>
            <person name="Pandolfi V."/>
            <person name="Bustamante F.O."/>
            <person name="Brasileiro-Vidal A.C."/>
            <person name="Benko-Iseppon A.M."/>
        </authorList>
    </citation>
    <scope>NUCLEOTIDE SEQUENCE [LARGE SCALE GENOMIC DNA]</scope>
    <source>
        <tissue evidence="2">Leaves</tissue>
    </source>
</reference>
<evidence type="ECO:0008006" key="4">
    <source>
        <dbReference type="Google" id="ProtNLM"/>
    </source>
</evidence>
<gene>
    <name evidence="2" type="ORF">PIB30_044168</name>
</gene>
<dbReference type="Proteomes" id="UP001341840">
    <property type="component" value="Unassembled WGS sequence"/>
</dbReference>
<feature type="signal peptide" evidence="1">
    <location>
        <begin position="1"/>
        <end position="26"/>
    </location>
</feature>
<name>A0ABU6XGP9_9FABA</name>
<dbReference type="EMBL" id="JASCZI010211710">
    <property type="protein sequence ID" value="MED6196108.1"/>
    <property type="molecule type" value="Genomic_DNA"/>
</dbReference>
<keyword evidence="3" id="KW-1185">Reference proteome</keyword>
<accession>A0ABU6XGP9</accession>
<proteinExistence type="predicted"/>
<comment type="caution">
    <text evidence="2">The sequence shown here is derived from an EMBL/GenBank/DDBJ whole genome shotgun (WGS) entry which is preliminary data.</text>
</comment>